<keyword evidence="1" id="KW-0472">Membrane</keyword>
<evidence type="ECO:0000313" key="3">
    <source>
        <dbReference type="Proteomes" id="UP001174997"/>
    </source>
</evidence>
<protein>
    <submittedName>
        <fullName evidence="2">Uncharacterized protein</fullName>
    </submittedName>
</protein>
<reference evidence="2" key="1">
    <citation type="submission" date="2023-06" db="EMBL/GenBank/DDBJ databases">
        <title>Genome-scale phylogeny and comparative genomics of the fungal order Sordariales.</title>
        <authorList>
            <consortium name="Lawrence Berkeley National Laboratory"/>
            <person name="Hensen N."/>
            <person name="Bonometti L."/>
            <person name="Westerberg I."/>
            <person name="Brannstrom I.O."/>
            <person name="Guillou S."/>
            <person name="Cros-Aarteil S."/>
            <person name="Calhoun S."/>
            <person name="Haridas S."/>
            <person name="Kuo A."/>
            <person name="Mondo S."/>
            <person name="Pangilinan J."/>
            <person name="Riley R."/>
            <person name="Labutti K."/>
            <person name="Andreopoulos B."/>
            <person name="Lipzen A."/>
            <person name="Chen C."/>
            <person name="Yanf M."/>
            <person name="Daum C."/>
            <person name="Ng V."/>
            <person name="Clum A."/>
            <person name="Steindorff A."/>
            <person name="Ohm R."/>
            <person name="Martin F."/>
            <person name="Silar P."/>
            <person name="Natvig D."/>
            <person name="Lalanne C."/>
            <person name="Gautier V."/>
            <person name="Ament-Velasquez S.L."/>
            <person name="Kruys A."/>
            <person name="Hutchinson M.I."/>
            <person name="Powell A.J."/>
            <person name="Barry K."/>
            <person name="Miller A.N."/>
            <person name="Grigoriev I.V."/>
            <person name="Debuchy R."/>
            <person name="Gladieux P."/>
            <person name="Thoren M.H."/>
            <person name="Johannesson H."/>
        </authorList>
    </citation>
    <scope>NUCLEOTIDE SEQUENCE</scope>
    <source>
        <strain evidence="2">CBS 307.81</strain>
    </source>
</reference>
<accession>A0AA39ZMC2</accession>
<dbReference type="EMBL" id="JAULSY010000005">
    <property type="protein sequence ID" value="KAK0673640.1"/>
    <property type="molecule type" value="Genomic_DNA"/>
</dbReference>
<organism evidence="2 3">
    <name type="scientific">Cercophora samala</name>
    <dbReference type="NCBI Taxonomy" id="330535"/>
    <lineage>
        <taxon>Eukaryota</taxon>
        <taxon>Fungi</taxon>
        <taxon>Dikarya</taxon>
        <taxon>Ascomycota</taxon>
        <taxon>Pezizomycotina</taxon>
        <taxon>Sordariomycetes</taxon>
        <taxon>Sordariomycetidae</taxon>
        <taxon>Sordariales</taxon>
        <taxon>Lasiosphaeriaceae</taxon>
        <taxon>Cercophora</taxon>
    </lineage>
</organism>
<sequence>MEALVSRYAQNRYLLFSTLLCMMPFTNAMNRKLSRLPRNDIHAAITFSHSPRKNAGELNGHYTPLYFRLGNQPISEIVV</sequence>
<dbReference type="Proteomes" id="UP001174997">
    <property type="component" value="Unassembled WGS sequence"/>
</dbReference>
<evidence type="ECO:0000256" key="1">
    <source>
        <dbReference type="SAM" id="Phobius"/>
    </source>
</evidence>
<feature type="transmembrane region" description="Helical" evidence="1">
    <location>
        <begin position="12"/>
        <end position="29"/>
    </location>
</feature>
<dbReference type="AlphaFoldDB" id="A0AA39ZMC2"/>
<keyword evidence="1" id="KW-0812">Transmembrane</keyword>
<gene>
    <name evidence="2" type="ORF">QBC41DRAFT_311234</name>
</gene>
<name>A0AA39ZMC2_9PEZI</name>
<keyword evidence="3" id="KW-1185">Reference proteome</keyword>
<comment type="caution">
    <text evidence="2">The sequence shown here is derived from an EMBL/GenBank/DDBJ whole genome shotgun (WGS) entry which is preliminary data.</text>
</comment>
<evidence type="ECO:0000313" key="2">
    <source>
        <dbReference type="EMBL" id="KAK0673640.1"/>
    </source>
</evidence>
<keyword evidence="1" id="KW-1133">Transmembrane helix</keyword>
<proteinExistence type="predicted"/>